<evidence type="ECO:0000313" key="8">
    <source>
        <dbReference type="Proteomes" id="UP000050164"/>
    </source>
</evidence>
<accession>A0A654TRE6</accession>
<dbReference type="Proteomes" id="UP000039217">
    <property type="component" value="Unassembled WGS sequence"/>
</dbReference>
<name>A0A654TRE6_MYCTX</name>
<dbReference type="EMBL" id="CQQC01001593">
    <property type="protein sequence ID" value="CNW08867.1"/>
    <property type="molecule type" value="Genomic_DNA"/>
</dbReference>
<evidence type="ECO:0000313" key="1">
    <source>
        <dbReference type="EMBL" id="CFE64270.1"/>
    </source>
</evidence>
<evidence type="ECO:0000313" key="7">
    <source>
        <dbReference type="Proteomes" id="UP000046947"/>
    </source>
</evidence>
<dbReference type="Proteomes" id="UP000046680">
    <property type="component" value="Unassembled WGS sequence"/>
</dbReference>
<evidence type="ECO:0000313" key="3">
    <source>
        <dbReference type="EMBL" id="CKR08312.1"/>
    </source>
</evidence>
<dbReference type="EMBL" id="CGCX01000275">
    <property type="protein sequence ID" value="CFR71567.1"/>
    <property type="molecule type" value="Genomic_DNA"/>
</dbReference>
<dbReference type="Proteomes" id="UP000050164">
    <property type="component" value="Unassembled WGS sequence"/>
</dbReference>
<proteinExistence type="predicted"/>
<reference evidence="5 6" key="1">
    <citation type="submission" date="2015-03" db="EMBL/GenBank/DDBJ databases">
        <authorList>
            <consortium name="Pathogen Informatics"/>
        </authorList>
    </citation>
    <scope>NUCLEOTIDE SEQUENCE [LARGE SCALE GENOMIC DNA]</scope>
    <source>
        <strain evidence="3 8">Bir 185</strain>
        <strain evidence="2 6">C09601061</strain>
        <strain evidence="4 5">D00501624</strain>
        <strain evidence="1 7">H09601792</strain>
    </source>
</reference>
<evidence type="ECO:0000313" key="2">
    <source>
        <dbReference type="EMBL" id="CFR71567.1"/>
    </source>
</evidence>
<evidence type="ECO:0000313" key="6">
    <source>
        <dbReference type="Proteomes" id="UP000046680"/>
    </source>
</evidence>
<evidence type="ECO:0000313" key="4">
    <source>
        <dbReference type="EMBL" id="CNW08867.1"/>
    </source>
</evidence>
<dbReference type="AlphaFoldDB" id="A0A654TRE6"/>
<sequence length="116" mass="12574">MPRRHFAKRGNFEHQPQPGVQCTGITLQRRQFGVAGFLLETAHGGLAHPHTLSNLNLAQLAVLAQRNQRIDQPACLLGVFESAFEAGISRNRLGNIAGEVVTQREVNAHGCALLAS</sequence>
<protein>
    <submittedName>
        <fullName evidence="1">Uncharacterized protein</fullName>
    </submittedName>
</protein>
<evidence type="ECO:0000313" key="5">
    <source>
        <dbReference type="Proteomes" id="UP000039217"/>
    </source>
</evidence>
<dbReference type="EMBL" id="CFOH01000643">
    <property type="protein sequence ID" value="CFE64270.1"/>
    <property type="molecule type" value="Genomic_DNA"/>
</dbReference>
<dbReference type="EMBL" id="CNFT01000099">
    <property type="protein sequence ID" value="CKR08312.1"/>
    <property type="molecule type" value="Genomic_DNA"/>
</dbReference>
<organism evidence="1 7">
    <name type="scientific">Mycobacterium tuberculosis</name>
    <dbReference type="NCBI Taxonomy" id="1773"/>
    <lineage>
        <taxon>Bacteria</taxon>
        <taxon>Bacillati</taxon>
        <taxon>Actinomycetota</taxon>
        <taxon>Actinomycetes</taxon>
        <taxon>Mycobacteriales</taxon>
        <taxon>Mycobacteriaceae</taxon>
        <taxon>Mycobacterium</taxon>
        <taxon>Mycobacterium tuberculosis complex</taxon>
    </lineage>
</organism>
<dbReference type="Proteomes" id="UP000046947">
    <property type="component" value="Unassembled WGS sequence"/>
</dbReference>
<gene>
    <name evidence="2" type="ORF">ERS007657_01017</name>
    <name evidence="4" type="ORF">ERS007661_03527</name>
    <name evidence="1" type="ORF">ERS007688_03178</name>
    <name evidence="3" type="ORF">ERS027659_00676</name>
</gene>